<dbReference type="SUPFAM" id="SSF47384">
    <property type="entry name" value="Homodimeric domain of signal transducing histidine kinase"/>
    <property type="match status" value="1"/>
</dbReference>
<dbReference type="Pfam" id="PF00512">
    <property type="entry name" value="HisKA"/>
    <property type="match status" value="1"/>
</dbReference>
<keyword evidence="11" id="KW-1185">Reference proteome</keyword>
<feature type="modified residue" description="4-aspartylphosphate" evidence="6">
    <location>
        <position position="1065"/>
    </location>
</feature>
<evidence type="ECO:0000259" key="8">
    <source>
        <dbReference type="PROSITE" id="PS50110"/>
    </source>
</evidence>
<dbReference type="Pfam" id="PF02518">
    <property type="entry name" value="HATPase_c"/>
    <property type="match status" value="1"/>
</dbReference>
<evidence type="ECO:0000256" key="1">
    <source>
        <dbReference type="ARBA" id="ARBA00000085"/>
    </source>
</evidence>
<dbReference type="SMART" id="SM00387">
    <property type="entry name" value="HATPase_c"/>
    <property type="match status" value="1"/>
</dbReference>
<dbReference type="SUPFAM" id="SSF55785">
    <property type="entry name" value="PYP-like sensor domain (PAS domain)"/>
    <property type="match status" value="4"/>
</dbReference>
<dbReference type="PROSITE" id="PS50110">
    <property type="entry name" value="RESPONSE_REGULATORY"/>
    <property type="match status" value="1"/>
</dbReference>
<feature type="domain" description="PAS" evidence="9">
    <location>
        <begin position="612"/>
        <end position="682"/>
    </location>
</feature>
<name>A0ABT9GNH1_9GAMM</name>
<dbReference type="RefSeq" id="WP_305944646.1">
    <property type="nucleotide sequence ID" value="NZ_JAUZVY010000002.1"/>
</dbReference>
<dbReference type="Pfam" id="PF00072">
    <property type="entry name" value="Response_reg"/>
    <property type="match status" value="1"/>
</dbReference>
<dbReference type="InterPro" id="IPR013655">
    <property type="entry name" value="PAS_fold_3"/>
</dbReference>
<dbReference type="EC" id="2.7.13.3" evidence="2"/>
<keyword evidence="4" id="KW-0808">Transferase</keyword>
<dbReference type="CDD" id="cd00082">
    <property type="entry name" value="HisKA"/>
    <property type="match status" value="1"/>
</dbReference>
<dbReference type="Gene3D" id="1.10.287.130">
    <property type="match status" value="1"/>
</dbReference>
<feature type="domain" description="Histidine kinase" evidence="7">
    <location>
        <begin position="752"/>
        <end position="971"/>
    </location>
</feature>
<dbReference type="SMART" id="SM00448">
    <property type="entry name" value="REC"/>
    <property type="match status" value="1"/>
</dbReference>
<evidence type="ECO:0000259" key="9">
    <source>
        <dbReference type="PROSITE" id="PS50112"/>
    </source>
</evidence>
<dbReference type="PROSITE" id="PS50109">
    <property type="entry name" value="HIS_KIN"/>
    <property type="match status" value="1"/>
</dbReference>
<dbReference type="Gene3D" id="3.30.450.20">
    <property type="entry name" value="PAS domain"/>
    <property type="match status" value="4"/>
</dbReference>
<dbReference type="InterPro" id="IPR004358">
    <property type="entry name" value="Sig_transdc_His_kin-like_C"/>
</dbReference>
<dbReference type="CDD" id="cd00130">
    <property type="entry name" value="PAS"/>
    <property type="match status" value="2"/>
</dbReference>
<dbReference type="SMART" id="SM00091">
    <property type="entry name" value="PAS"/>
    <property type="match status" value="4"/>
</dbReference>
<evidence type="ECO:0000256" key="6">
    <source>
        <dbReference type="PROSITE-ProRule" id="PRU00169"/>
    </source>
</evidence>
<dbReference type="InterPro" id="IPR005467">
    <property type="entry name" value="His_kinase_dom"/>
</dbReference>
<dbReference type="SMART" id="SM00086">
    <property type="entry name" value="PAC"/>
    <property type="match status" value="3"/>
</dbReference>
<evidence type="ECO:0000313" key="11">
    <source>
        <dbReference type="Proteomes" id="UP001236258"/>
    </source>
</evidence>
<dbReference type="Gene3D" id="3.30.565.10">
    <property type="entry name" value="Histidine kinase-like ATPase, C-terminal domain"/>
    <property type="match status" value="1"/>
</dbReference>
<keyword evidence="3 6" id="KW-0597">Phosphoprotein</keyword>
<dbReference type="SMART" id="SM00388">
    <property type="entry name" value="HisKA"/>
    <property type="match status" value="1"/>
</dbReference>
<dbReference type="Pfam" id="PF08447">
    <property type="entry name" value="PAS_3"/>
    <property type="match status" value="1"/>
</dbReference>
<dbReference type="PROSITE" id="PS50112">
    <property type="entry name" value="PAS"/>
    <property type="match status" value="1"/>
</dbReference>
<dbReference type="InterPro" id="IPR000014">
    <property type="entry name" value="PAS"/>
</dbReference>
<dbReference type="Gene3D" id="3.40.50.2300">
    <property type="match status" value="1"/>
</dbReference>
<comment type="caution">
    <text evidence="10">The sequence shown here is derived from an EMBL/GenBank/DDBJ whole genome shotgun (WGS) entry which is preliminary data.</text>
</comment>
<dbReference type="InterPro" id="IPR036097">
    <property type="entry name" value="HisK_dim/P_sf"/>
</dbReference>
<dbReference type="InterPro" id="IPR036890">
    <property type="entry name" value="HATPase_C_sf"/>
</dbReference>
<evidence type="ECO:0000256" key="2">
    <source>
        <dbReference type="ARBA" id="ARBA00012438"/>
    </source>
</evidence>
<dbReference type="InterPro" id="IPR003594">
    <property type="entry name" value="HATPase_dom"/>
</dbReference>
<dbReference type="InterPro" id="IPR001789">
    <property type="entry name" value="Sig_transdc_resp-reg_receiver"/>
</dbReference>
<proteinExistence type="predicted"/>
<keyword evidence="5" id="KW-0418">Kinase</keyword>
<dbReference type="Proteomes" id="UP001236258">
    <property type="component" value="Unassembled WGS sequence"/>
</dbReference>
<gene>
    <name evidence="10" type="ORF">Q3O59_05635</name>
</gene>
<dbReference type="SUPFAM" id="SSF52172">
    <property type="entry name" value="CheY-like"/>
    <property type="match status" value="1"/>
</dbReference>
<evidence type="ECO:0000313" key="10">
    <source>
        <dbReference type="EMBL" id="MDP4528511.1"/>
    </source>
</evidence>
<dbReference type="CDD" id="cd00156">
    <property type="entry name" value="REC"/>
    <property type="match status" value="1"/>
</dbReference>
<dbReference type="NCBIfam" id="TIGR00229">
    <property type="entry name" value="sensory_box"/>
    <property type="match status" value="1"/>
</dbReference>
<dbReference type="InterPro" id="IPR035965">
    <property type="entry name" value="PAS-like_dom_sf"/>
</dbReference>
<dbReference type="PANTHER" id="PTHR43304">
    <property type="entry name" value="PHYTOCHROME-LIKE PROTEIN CPH1"/>
    <property type="match status" value="1"/>
</dbReference>
<dbReference type="SUPFAM" id="SSF55874">
    <property type="entry name" value="ATPase domain of HSP90 chaperone/DNA topoisomerase II/histidine kinase"/>
    <property type="match status" value="1"/>
</dbReference>
<dbReference type="PRINTS" id="PR00344">
    <property type="entry name" value="BCTRLSENSOR"/>
</dbReference>
<comment type="catalytic activity">
    <reaction evidence="1">
        <text>ATP + protein L-histidine = ADP + protein N-phospho-L-histidine.</text>
        <dbReference type="EC" id="2.7.13.3"/>
    </reaction>
</comment>
<dbReference type="InterPro" id="IPR052162">
    <property type="entry name" value="Sensor_kinase/Photoreceptor"/>
</dbReference>
<dbReference type="Pfam" id="PF00989">
    <property type="entry name" value="PAS"/>
    <property type="match status" value="1"/>
</dbReference>
<dbReference type="InterPro" id="IPR011006">
    <property type="entry name" value="CheY-like_superfamily"/>
</dbReference>
<evidence type="ECO:0000256" key="5">
    <source>
        <dbReference type="ARBA" id="ARBA00022777"/>
    </source>
</evidence>
<dbReference type="InterPro" id="IPR013767">
    <property type="entry name" value="PAS_fold"/>
</dbReference>
<feature type="domain" description="Response regulatory" evidence="8">
    <location>
        <begin position="1016"/>
        <end position="1131"/>
    </location>
</feature>
<evidence type="ECO:0000259" key="7">
    <source>
        <dbReference type="PROSITE" id="PS50109"/>
    </source>
</evidence>
<evidence type="ECO:0000256" key="3">
    <source>
        <dbReference type="ARBA" id="ARBA00022553"/>
    </source>
</evidence>
<reference evidence="10 11" key="1">
    <citation type="submission" date="2023-08" db="EMBL/GenBank/DDBJ databases">
        <authorList>
            <person name="Joshi A."/>
            <person name="Thite S."/>
        </authorList>
    </citation>
    <scope>NUCLEOTIDE SEQUENCE [LARGE SCALE GENOMIC DNA]</scope>
    <source>
        <strain evidence="10 11">1E1</strain>
    </source>
</reference>
<dbReference type="InterPro" id="IPR001610">
    <property type="entry name" value="PAC"/>
</dbReference>
<evidence type="ECO:0000256" key="4">
    <source>
        <dbReference type="ARBA" id="ARBA00022679"/>
    </source>
</evidence>
<dbReference type="EMBL" id="JAUZVY010000002">
    <property type="protein sequence ID" value="MDP4528511.1"/>
    <property type="molecule type" value="Genomic_DNA"/>
</dbReference>
<sequence length="1133" mass="125522">MDTSPHHYQFKQPGTLLHLLAGGSSVLFTNDLTKPPYRALFQQASEQKVCFFVCSALKRSDGLIMGAFGVIGERKKSLLLDEKAFIAWLADNLADEIQLGSLPEAIEPLEEYQFPEAIIPFLDDIYMMSDPEGVIISMAEQVPASVRDTIAKQGGTLDTVFGKNNTSFFHELITLTEATHNKQTNILQLACRSKELLYSVSCNRFSAGWYLFTFSDITERNRLRELLESRKQLLEGMVQAANVGILLLNEAGQVLYCNHQAALWLSIEAASTTVSLPAEHWPDDPTLSKELSPFRWLFTQQQTLKDHRYHFEAANAELKVLSITATLASQQLDGVSQATFFIKDVTERAQIEQAMIDMDAQMQFLLQSSPVVIYQRMFLPKPVLSYISPNANAILGFPADKLSDGTIEWQSLVHPEDWAGLESEFSSPKQTLLEYRLKVADKNEYRWFKDVRHFIEGDIPGCIGALLDITDRKLQEQQLEQAQMRFEQLTKHLPGMLYQFQRNPDGSSCFPFSTLGIQQIYGVTPEQVRLDASLAFAVLHPDDIERVVQSIEHSASTLETWQCRYRVLLGTQQLWVQGLATPTRLENGAVLWHGYIHDVSEQQAVMLQAQKFQGELSATLNSLNDAVVTIDAQGTVVSVNPATTKMFGYSPEELLGNNISMLMPEQTARLHDGYLASFAKTGQASIIGIGREVEARHKDGHLIPIALSISEIDYGDEKHFVGCCHDLTQFKQQQTQLMHSEKLSAVGQLTSSLAHDFNNILGIIRGYAEMLQQEADAVAELARPIVDASDRASAIIAQLLDFSSTKQRSLSHLRLDQHLEKLAPLMQKALNKDVTLTLALNASGACINVEQPAFDNSLINLAVNANHAMAGSEDAVLSITTACFNSPVLAKELGRKEDAFISISFKDNGCGMPKDVLKKIFEPFFTTKGHAGTGLGLAQTYGMVQRCHGRIDVASEPDVGTCFTLYFPCEHHSVSDAVIVEKVSIKDNEHLAGEDAAALGNSKASSVSHEPAADYCILLVDDEPELLEMHAMLLESSGFKVLQASSAEAALKLAEQHPCDLLLSDIMMPGMNGFELAQTLKANYPDIKVQLMSGFTSESSITNEQSKTWYEQRLKKPVSFSVLLSRISEVLTA</sequence>
<dbReference type="InterPro" id="IPR003661">
    <property type="entry name" value="HisK_dim/P_dom"/>
</dbReference>
<accession>A0ABT9GNH1</accession>
<protein>
    <recommendedName>
        <fullName evidence="2">histidine kinase</fullName>
        <ecNumber evidence="2">2.7.13.3</ecNumber>
    </recommendedName>
</protein>
<organism evidence="10 11">
    <name type="scientific">Alkalimonas delamerensis</name>
    <dbReference type="NCBI Taxonomy" id="265981"/>
    <lineage>
        <taxon>Bacteria</taxon>
        <taxon>Pseudomonadati</taxon>
        <taxon>Pseudomonadota</taxon>
        <taxon>Gammaproteobacteria</taxon>
        <taxon>Alkalimonas</taxon>
    </lineage>
</organism>
<dbReference type="PANTHER" id="PTHR43304:SF1">
    <property type="entry name" value="PAC DOMAIN-CONTAINING PROTEIN"/>
    <property type="match status" value="1"/>
</dbReference>